<name>A0ABT4DZF5_9BACL</name>
<gene>
    <name evidence="1" type="ORF">M5X09_24270</name>
</gene>
<dbReference type="EMBL" id="JAMDLW010000047">
    <property type="protein sequence ID" value="MCY9522737.1"/>
    <property type="molecule type" value="Genomic_DNA"/>
</dbReference>
<protein>
    <recommendedName>
        <fullName evidence="3">Secreted protein</fullName>
    </recommendedName>
</protein>
<evidence type="ECO:0000313" key="1">
    <source>
        <dbReference type="EMBL" id="MCY9522737.1"/>
    </source>
</evidence>
<dbReference type="Proteomes" id="UP001207626">
    <property type="component" value="Unassembled WGS sequence"/>
</dbReference>
<sequence>MWNFGYLFLLCFMVSAGKNARTSNPRAASRIEGVCGRLAMHRAAHAAWRRAKPWRSSLAGDS</sequence>
<keyword evidence="2" id="KW-1185">Reference proteome</keyword>
<evidence type="ECO:0000313" key="2">
    <source>
        <dbReference type="Proteomes" id="UP001207626"/>
    </source>
</evidence>
<proteinExistence type="predicted"/>
<comment type="caution">
    <text evidence="1">The sequence shown here is derived from an EMBL/GenBank/DDBJ whole genome shotgun (WGS) entry which is preliminary data.</text>
</comment>
<dbReference type="RefSeq" id="WP_087434291.1">
    <property type="nucleotide sequence ID" value="NZ_JAMDLV010000028.1"/>
</dbReference>
<accession>A0ABT4DZF5</accession>
<organism evidence="1 2">
    <name type="scientific">Paenibacillus apiarius</name>
    <dbReference type="NCBI Taxonomy" id="46240"/>
    <lineage>
        <taxon>Bacteria</taxon>
        <taxon>Bacillati</taxon>
        <taxon>Bacillota</taxon>
        <taxon>Bacilli</taxon>
        <taxon>Bacillales</taxon>
        <taxon>Paenibacillaceae</taxon>
        <taxon>Paenibacillus</taxon>
    </lineage>
</organism>
<reference evidence="1 2" key="1">
    <citation type="submission" date="2022-05" db="EMBL/GenBank/DDBJ databases">
        <title>Genome Sequencing of Bee-Associated Microbes.</title>
        <authorList>
            <person name="Dunlap C."/>
        </authorList>
    </citation>
    <scope>NUCLEOTIDE SEQUENCE [LARGE SCALE GENOMIC DNA]</scope>
    <source>
        <strain evidence="1 2">NRRL NRS-1438</strain>
    </source>
</reference>
<evidence type="ECO:0008006" key="3">
    <source>
        <dbReference type="Google" id="ProtNLM"/>
    </source>
</evidence>